<proteinExistence type="predicted"/>
<keyword evidence="2" id="KW-1185">Reference proteome</keyword>
<comment type="caution">
    <text evidence="1">The sequence shown here is derived from an EMBL/GenBank/DDBJ whole genome shotgun (WGS) entry which is preliminary data.</text>
</comment>
<dbReference type="Proteomes" id="UP000324358">
    <property type="component" value="Unassembled WGS sequence"/>
</dbReference>
<evidence type="ECO:0000313" key="1">
    <source>
        <dbReference type="EMBL" id="TYB75029.1"/>
    </source>
</evidence>
<protein>
    <recommendedName>
        <fullName evidence="3">RHS repeat protein</fullName>
    </recommendedName>
</protein>
<gene>
    <name evidence="1" type="ORF">ES675_02530</name>
</gene>
<accession>A0A5D0R1S6</accession>
<evidence type="ECO:0000313" key="2">
    <source>
        <dbReference type="Proteomes" id="UP000324358"/>
    </source>
</evidence>
<dbReference type="AlphaFoldDB" id="A0A5D0R1S6"/>
<dbReference type="OrthoDB" id="1444189at2"/>
<reference evidence="1 2" key="1">
    <citation type="submission" date="2019-08" db="EMBL/GenBank/DDBJ databases">
        <title>Genomes of Antarctic Bizionia species.</title>
        <authorList>
            <person name="Bowman J.P."/>
        </authorList>
    </citation>
    <scope>NUCLEOTIDE SEQUENCE [LARGE SCALE GENOMIC DNA]</scope>
    <source>
        <strain evidence="1 2">APA-1</strain>
    </source>
</reference>
<name>A0A5D0R1S6_9FLAO</name>
<evidence type="ECO:0008006" key="3">
    <source>
        <dbReference type="Google" id="ProtNLM"/>
    </source>
</evidence>
<sequence length="242" mass="27785">MKNIILIAFSMLLFTCSNDDSDSNNNSNGNLKKTEAYFPSMDVNYSIDYKYDNIGRIESLNTQTINSSGTSNNSETYEYNSEGQIWKVIKPNGFNTEFTFSNGLIVSSMNMPNMTSTLYIYDSSDRLIKQEIYGDDGDINYEYDYLYDEQNNILSREVSGNSNYIHVYEYDNNPNPYFNVYANQEIAKVLEINPNNFMNRTKSIGSSQTVYTHEYTYNSSNLPLTSKEYENGNLVGQTAYSY</sequence>
<dbReference type="Gene3D" id="2.180.10.10">
    <property type="entry name" value="RHS repeat-associated core"/>
    <property type="match status" value="1"/>
</dbReference>
<organism evidence="1 2">
    <name type="scientific">Bizionia algoritergicola</name>
    <dbReference type="NCBI Taxonomy" id="291187"/>
    <lineage>
        <taxon>Bacteria</taxon>
        <taxon>Pseudomonadati</taxon>
        <taxon>Bacteroidota</taxon>
        <taxon>Flavobacteriia</taxon>
        <taxon>Flavobacteriales</taxon>
        <taxon>Flavobacteriaceae</taxon>
        <taxon>Bizionia</taxon>
    </lineage>
</organism>
<dbReference type="EMBL" id="VSKL01000001">
    <property type="protein sequence ID" value="TYB75029.1"/>
    <property type="molecule type" value="Genomic_DNA"/>
</dbReference>
<dbReference type="RefSeq" id="WP_148367221.1">
    <property type="nucleotide sequence ID" value="NZ_VSKL01000001.1"/>
</dbReference>